<evidence type="ECO:0000313" key="2">
    <source>
        <dbReference type="Proteomes" id="UP000665944"/>
    </source>
</evidence>
<dbReference type="AlphaFoldDB" id="A0A8X8GK67"/>
<reference evidence="1 2" key="1">
    <citation type="submission" date="2022-06" db="EMBL/GenBank/DDBJ databases">
        <title>Staphylococcus hominis ShoR14 genome sequence.</title>
        <authorList>
            <person name="Yeo C.C."/>
            <person name="Chew C.H."/>
            <person name="Che Hamzah A.M."/>
            <person name="Al-Trad E.I."/>
        </authorList>
    </citation>
    <scope>NUCLEOTIDE SEQUENCE [LARGE SCALE GENOMIC DNA]</scope>
    <source>
        <strain evidence="1 2">ShoR14</strain>
    </source>
</reference>
<comment type="caution">
    <text evidence="1">The sequence shown here is derived from an EMBL/GenBank/DDBJ whole genome shotgun (WGS) entry which is preliminary data.</text>
</comment>
<accession>A0A8X8GK67</accession>
<protein>
    <submittedName>
        <fullName evidence="1">Uncharacterized protein</fullName>
    </submittedName>
</protein>
<evidence type="ECO:0000313" key="1">
    <source>
        <dbReference type="EMBL" id="MCM5673018.1"/>
    </source>
</evidence>
<sequence>MKYQYCTFDNVTYEKIYHSDFDDLKTYLNVYKDRLNEENEKENYTYKLNNELDAFDICEVCNIMIRKH</sequence>
<name>A0A8X8GK67_STAHO</name>
<dbReference type="Proteomes" id="UP000665944">
    <property type="component" value="Unassembled WGS sequence"/>
</dbReference>
<dbReference type="RefSeq" id="WP_209244425.1">
    <property type="nucleotide sequence ID" value="NZ_JAGHKT020000016.1"/>
</dbReference>
<keyword evidence="2" id="KW-1185">Reference proteome</keyword>
<dbReference type="EMBL" id="JAGHKT020000016">
    <property type="protein sequence ID" value="MCM5673018.1"/>
    <property type="molecule type" value="Genomic_DNA"/>
</dbReference>
<gene>
    <name evidence="1" type="ORF">J7T32_009720</name>
</gene>
<organism evidence="1 2">
    <name type="scientific">Staphylococcus hominis</name>
    <dbReference type="NCBI Taxonomy" id="1290"/>
    <lineage>
        <taxon>Bacteria</taxon>
        <taxon>Bacillati</taxon>
        <taxon>Bacillota</taxon>
        <taxon>Bacilli</taxon>
        <taxon>Bacillales</taxon>
        <taxon>Staphylococcaceae</taxon>
        <taxon>Staphylococcus</taxon>
    </lineage>
</organism>
<proteinExistence type="predicted"/>